<evidence type="ECO:0000313" key="3">
    <source>
        <dbReference type="Proteomes" id="UP000050668"/>
    </source>
</evidence>
<feature type="transmembrane region" description="Helical" evidence="1">
    <location>
        <begin position="145"/>
        <end position="162"/>
    </location>
</feature>
<organism evidence="2 3">
    <name type="scientific">Lysinibacillus contaminans</name>
    <dbReference type="NCBI Taxonomy" id="1293441"/>
    <lineage>
        <taxon>Bacteria</taxon>
        <taxon>Bacillati</taxon>
        <taxon>Bacillota</taxon>
        <taxon>Bacilli</taxon>
        <taxon>Bacillales</taxon>
        <taxon>Bacillaceae</taxon>
        <taxon>Lysinibacillus</taxon>
    </lineage>
</organism>
<keyword evidence="1" id="KW-0472">Membrane</keyword>
<feature type="transmembrane region" description="Helical" evidence="1">
    <location>
        <begin position="169"/>
        <end position="185"/>
    </location>
</feature>
<feature type="transmembrane region" description="Helical" evidence="1">
    <location>
        <begin position="97"/>
        <end position="116"/>
    </location>
</feature>
<sequence>MDSIIFGLFAIAYVILLFWGLRTHRRWTLSSVIFFVVAALIYDNAIYALGTFIGEGTFLETLNLLRFWFHALFTPTLILFSITSMGEAKIKWAQQSWVLLIGVLYTISAMIIEYTTELNGLVLQASEEYGALSYSSAEEASGPPIMILMVLMALLIVGIMLWWKTKWPWMFIGTVIMTIGSAVSFDIGSNAITNAFELILLFTLVWTKRQLDLNKLYAN</sequence>
<dbReference type="Proteomes" id="UP000050668">
    <property type="component" value="Unassembled WGS sequence"/>
</dbReference>
<keyword evidence="3" id="KW-1185">Reference proteome</keyword>
<proteinExistence type="predicted"/>
<keyword evidence="1" id="KW-1133">Transmembrane helix</keyword>
<keyword evidence="1" id="KW-0812">Transmembrane</keyword>
<reference evidence="3" key="1">
    <citation type="submission" date="2015-07" db="EMBL/GenBank/DDBJ databases">
        <title>Fjat-14205 dsm 2895.</title>
        <authorList>
            <person name="Liu B."/>
            <person name="Wang J."/>
            <person name="Zhu Y."/>
            <person name="Liu G."/>
            <person name="Chen Q."/>
            <person name="Chen Z."/>
            <person name="Lan J."/>
            <person name="Che J."/>
            <person name="Ge C."/>
            <person name="Shi H."/>
            <person name="Pan Z."/>
            <person name="Liu X."/>
        </authorList>
    </citation>
    <scope>NUCLEOTIDE SEQUENCE [LARGE SCALE GENOMIC DNA]</scope>
    <source>
        <strain evidence="3">DSM 25560</strain>
    </source>
</reference>
<feature type="transmembrane region" description="Helical" evidence="1">
    <location>
        <begin position="6"/>
        <end position="21"/>
    </location>
</feature>
<name>A0ABR5K210_9BACI</name>
<evidence type="ECO:0000256" key="1">
    <source>
        <dbReference type="SAM" id="Phobius"/>
    </source>
</evidence>
<comment type="caution">
    <text evidence="2">The sequence shown here is derived from an EMBL/GenBank/DDBJ whole genome shotgun (WGS) entry which is preliminary data.</text>
</comment>
<gene>
    <name evidence="2" type="ORF">AEA09_10725</name>
</gene>
<dbReference type="EMBL" id="LGRV01000003">
    <property type="protein sequence ID" value="KOS68972.1"/>
    <property type="molecule type" value="Genomic_DNA"/>
</dbReference>
<accession>A0ABR5K210</accession>
<dbReference type="RefSeq" id="WP_053583825.1">
    <property type="nucleotide sequence ID" value="NZ_LGRV01000003.1"/>
</dbReference>
<evidence type="ECO:0000313" key="2">
    <source>
        <dbReference type="EMBL" id="KOS68972.1"/>
    </source>
</evidence>
<feature type="transmembrane region" description="Helical" evidence="1">
    <location>
        <begin position="33"/>
        <end position="53"/>
    </location>
</feature>
<protein>
    <submittedName>
        <fullName evidence="2">Phospholipid phosphatase</fullName>
    </submittedName>
</protein>
<feature type="transmembrane region" description="Helical" evidence="1">
    <location>
        <begin position="65"/>
        <end position="85"/>
    </location>
</feature>